<dbReference type="EMBL" id="QZBD01000644">
    <property type="protein sequence ID" value="THY10041.1"/>
    <property type="molecule type" value="Genomic_DNA"/>
</dbReference>
<evidence type="ECO:0000313" key="7">
    <source>
        <dbReference type="Proteomes" id="UP000306584"/>
    </source>
</evidence>
<dbReference type="PANTHER" id="PTHR10730">
    <property type="entry name" value="PROCOLLAGEN-LYSINE,2-OXOGLUTARATE 5-DIOXYGENASE/GLYCOSYLTRANSFERASE 25 FAMILY MEMBER"/>
    <property type="match status" value="1"/>
</dbReference>
<dbReference type="Pfam" id="PF01755">
    <property type="entry name" value="Glyco_transf_25"/>
    <property type="match status" value="1"/>
</dbReference>
<feature type="region of interest" description="Disordered" evidence="4">
    <location>
        <begin position="223"/>
        <end position="242"/>
    </location>
</feature>
<evidence type="ECO:0000256" key="4">
    <source>
        <dbReference type="SAM" id="MobiDB-lite"/>
    </source>
</evidence>
<evidence type="ECO:0000313" key="6">
    <source>
        <dbReference type="EMBL" id="THY10041.1"/>
    </source>
</evidence>
<evidence type="ECO:0000259" key="5">
    <source>
        <dbReference type="Pfam" id="PF01755"/>
    </source>
</evidence>
<proteinExistence type="inferred from homology"/>
<name>A0A4S9K3E8_AURPU</name>
<dbReference type="InterPro" id="IPR002654">
    <property type="entry name" value="Glyco_trans_25"/>
</dbReference>
<comment type="similarity">
    <text evidence="1">Belongs to the glycosyltransferase 25 family.</text>
</comment>
<dbReference type="InterPro" id="IPR050757">
    <property type="entry name" value="Collagen_mod_GT25"/>
</dbReference>
<reference evidence="6 7" key="1">
    <citation type="submission" date="2018-10" db="EMBL/GenBank/DDBJ databases">
        <title>Fifty Aureobasidium pullulans genomes reveal a recombining polyextremotolerant generalist.</title>
        <authorList>
            <person name="Gostincar C."/>
            <person name="Turk M."/>
            <person name="Zajc J."/>
            <person name="Gunde-Cimerman N."/>
        </authorList>
    </citation>
    <scope>NUCLEOTIDE SEQUENCE [LARGE SCALE GENOMIC DNA]</scope>
    <source>
        <strain evidence="6 7">EXF-6604</strain>
    </source>
</reference>
<dbReference type="Proteomes" id="UP000306584">
    <property type="component" value="Unassembled WGS sequence"/>
</dbReference>
<dbReference type="CDD" id="cd06532">
    <property type="entry name" value="Glyco_transf_25"/>
    <property type="match status" value="1"/>
</dbReference>
<evidence type="ECO:0000256" key="3">
    <source>
        <dbReference type="ARBA" id="ARBA00022679"/>
    </source>
</evidence>
<sequence length="407" mass="45078">MISNRSAIVGTTTLFVIICLLVLQNTSRLGSSDNSLSSSPDASIKIHTPQQGHRTLSDFTSTFLKDYNTRKLKGNARIYNETLGFEKIFVVSLPERSDKRDAFSLQARLSNLDFVMVDGVNGAEVSAKALPYTMNLKAGQVGCWRAEMNIIQEMVASNIQSAMIFEDDADWDVGLRAQMAELARGARWLSGKETEDGHPRSPYGDDWDLLWVGHCSTRPRSGDNRRWVIPKDPTVTPPDHRREFEKPSMEKWETGPNADNQTRLVFVPEWGSCTAAYALSLRGAQKMLYRQSLMPFNNPIDDGMGHMCGGGVAEGVPFNCIAPFPAIVGVSRPAGGANRASDIEDRPQDDNVDISSHSEGLVFPVRQNIDRLLRQEMEFVSEFPDVTGAKLHLANITSARGHGEYLD</sequence>
<comment type="caution">
    <text evidence="6">The sequence shown here is derived from an EMBL/GenBank/DDBJ whole genome shotgun (WGS) entry which is preliminary data.</text>
</comment>
<feature type="domain" description="Glycosyl transferase family 25" evidence="5">
    <location>
        <begin position="86"/>
        <end position="169"/>
    </location>
</feature>
<keyword evidence="3" id="KW-0808">Transferase</keyword>
<accession>A0A4S9K3E8</accession>
<dbReference type="AlphaFoldDB" id="A0A4S9K3E8"/>
<dbReference type="PANTHER" id="PTHR10730:SF53">
    <property type="entry name" value="GLYCOSYLTRANSFERASE 25 FAMILY MEMBER"/>
    <property type="match status" value="1"/>
</dbReference>
<organism evidence="6 7">
    <name type="scientific">Aureobasidium pullulans</name>
    <name type="common">Black yeast</name>
    <name type="synonym">Pullularia pullulans</name>
    <dbReference type="NCBI Taxonomy" id="5580"/>
    <lineage>
        <taxon>Eukaryota</taxon>
        <taxon>Fungi</taxon>
        <taxon>Dikarya</taxon>
        <taxon>Ascomycota</taxon>
        <taxon>Pezizomycotina</taxon>
        <taxon>Dothideomycetes</taxon>
        <taxon>Dothideomycetidae</taxon>
        <taxon>Dothideales</taxon>
        <taxon>Saccotheciaceae</taxon>
        <taxon>Aureobasidium</taxon>
    </lineage>
</organism>
<evidence type="ECO:0000256" key="1">
    <source>
        <dbReference type="ARBA" id="ARBA00006721"/>
    </source>
</evidence>
<evidence type="ECO:0000256" key="2">
    <source>
        <dbReference type="ARBA" id="ARBA00022676"/>
    </source>
</evidence>
<keyword evidence="2" id="KW-0328">Glycosyltransferase</keyword>
<gene>
    <name evidence="6" type="ORF">D6D01_09436</name>
</gene>
<dbReference type="GO" id="GO:0016740">
    <property type="term" value="F:transferase activity"/>
    <property type="evidence" value="ECO:0007669"/>
    <property type="project" value="UniProtKB-KW"/>
</dbReference>
<protein>
    <recommendedName>
        <fullName evidence="5">Glycosyl transferase family 25 domain-containing protein</fullName>
    </recommendedName>
</protein>